<dbReference type="InterPro" id="IPR003653">
    <property type="entry name" value="Peptidase_C48_C"/>
</dbReference>
<evidence type="ECO:0000256" key="3">
    <source>
        <dbReference type="ARBA" id="ARBA00022801"/>
    </source>
</evidence>
<dbReference type="Gene3D" id="3.40.395.10">
    <property type="entry name" value="Adenoviral Proteinase, Chain A"/>
    <property type="match status" value="1"/>
</dbReference>
<gene>
    <name evidence="6" type="ORF">RND71_035578</name>
</gene>
<dbReference type="PANTHER" id="PTHR31470">
    <property type="entry name" value="CYSTEINE PROTEINASES SUPERFAMILY PROTEIN-RELATED-RELATED"/>
    <property type="match status" value="1"/>
</dbReference>
<dbReference type="Pfam" id="PF02902">
    <property type="entry name" value="Peptidase_C48"/>
    <property type="match status" value="1"/>
</dbReference>
<name>A0AAE1R7A1_9SOLA</name>
<sequence length="142" mass="15997">MPIKESNLASEQADGKQHDHIAGFESQIPIEPFKNTGHAFDTPTHEGTSVMVDGKNVDDSKTEMPQNADADIHQVDNVFISVNMKDDKNHWVLALLSFMDKHLYVYDSSRASGYDADVKAEIDMLTSLLPIYLEMNDFYCDK</sequence>
<comment type="caution">
    <text evidence="6">The sequence shown here is derived from an EMBL/GenBank/DDBJ whole genome shotgun (WGS) entry which is preliminary data.</text>
</comment>
<protein>
    <recommendedName>
        <fullName evidence="5">Ubiquitin-like protease family profile domain-containing protein</fullName>
    </recommendedName>
</protein>
<evidence type="ECO:0000256" key="4">
    <source>
        <dbReference type="SAM" id="MobiDB-lite"/>
    </source>
</evidence>
<dbReference type="SUPFAM" id="SSF54001">
    <property type="entry name" value="Cysteine proteinases"/>
    <property type="match status" value="1"/>
</dbReference>
<dbReference type="EMBL" id="JAVYJV010000019">
    <property type="protein sequence ID" value="KAK4345402.1"/>
    <property type="molecule type" value="Genomic_DNA"/>
</dbReference>
<evidence type="ECO:0000313" key="7">
    <source>
        <dbReference type="Proteomes" id="UP001291623"/>
    </source>
</evidence>
<reference evidence="6" key="1">
    <citation type="submission" date="2023-12" db="EMBL/GenBank/DDBJ databases">
        <title>Genome assembly of Anisodus tanguticus.</title>
        <authorList>
            <person name="Wang Y.-J."/>
        </authorList>
    </citation>
    <scope>NUCLEOTIDE SEQUENCE</scope>
    <source>
        <strain evidence="6">KB-2021</strain>
        <tissue evidence="6">Leaf</tissue>
    </source>
</reference>
<dbReference type="Proteomes" id="UP001291623">
    <property type="component" value="Unassembled WGS sequence"/>
</dbReference>
<accession>A0AAE1R7A1</accession>
<feature type="domain" description="Ubiquitin-like protease family profile" evidence="5">
    <location>
        <begin position="57"/>
        <end position="133"/>
    </location>
</feature>
<keyword evidence="7" id="KW-1185">Reference proteome</keyword>
<organism evidence="6 7">
    <name type="scientific">Anisodus tanguticus</name>
    <dbReference type="NCBI Taxonomy" id="243964"/>
    <lineage>
        <taxon>Eukaryota</taxon>
        <taxon>Viridiplantae</taxon>
        <taxon>Streptophyta</taxon>
        <taxon>Embryophyta</taxon>
        <taxon>Tracheophyta</taxon>
        <taxon>Spermatophyta</taxon>
        <taxon>Magnoliopsida</taxon>
        <taxon>eudicotyledons</taxon>
        <taxon>Gunneridae</taxon>
        <taxon>Pentapetalae</taxon>
        <taxon>asterids</taxon>
        <taxon>lamiids</taxon>
        <taxon>Solanales</taxon>
        <taxon>Solanaceae</taxon>
        <taxon>Solanoideae</taxon>
        <taxon>Hyoscyameae</taxon>
        <taxon>Anisodus</taxon>
    </lineage>
</organism>
<dbReference type="PANTHER" id="PTHR31470:SF40">
    <property type="entry name" value="UBIQUITIN-LIKE PROTEASE FAMILY PROFILE DOMAIN-CONTAINING PROTEIN"/>
    <property type="match status" value="1"/>
</dbReference>
<feature type="region of interest" description="Disordered" evidence="4">
    <location>
        <begin position="33"/>
        <end position="68"/>
    </location>
</feature>
<evidence type="ECO:0000256" key="1">
    <source>
        <dbReference type="ARBA" id="ARBA00005234"/>
    </source>
</evidence>
<proteinExistence type="inferred from homology"/>
<comment type="similarity">
    <text evidence="1">Belongs to the peptidase C48 family.</text>
</comment>
<evidence type="ECO:0000256" key="2">
    <source>
        <dbReference type="ARBA" id="ARBA00022670"/>
    </source>
</evidence>
<dbReference type="GO" id="GO:0008234">
    <property type="term" value="F:cysteine-type peptidase activity"/>
    <property type="evidence" value="ECO:0007669"/>
    <property type="project" value="InterPro"/>
</dbReference>
<dbReference type="InterPro" id="IPR038765">
    <property type="entry name" value="Papain-like_cys_pep_sf"/>
</dbReference>
<keyword evidence="3" id="KW-0378">Hydrolase</keyword>
<keyword evidence="2" id="KW-0645">Protease</keyword>
<dbReference type="AlphaFoldDB" id="A0AAE1R7A1"/>
<dbReference type="GO" id="GO:0006508">
    <property type="term" value="P:proteolysis"/>
    <property type="evidence" value="ECO:0007669"/>
    <property type="project" value="UniProtKB-KW"/>
</dbReference>
<evidence type="ECO:0000259" key="5">
    <source>
        <dbReference type="Pfam" id="PF02902"/>
    </source>
</evidence>
<evidence type="ECO:0000313" key="6">
    <source>
        <dbReference type="EMBL" id="KAK4345402.1"/>
    </source>
</evidence>